<dbReference type="Proteomes" id="UP000654918">
    <property type="component" value="Unassembled WGS sequence"/>
</dbReference>
<keyword evidence="7" id="KW-1185">Reference proteome</keyword>
<dbReference type="Pfam" id="PF00830">
    <property type="entry name" value="Ribosomal_L28"/>
    <property type="match status" value="1"/>
</dbReference>
<dbReference type="FunFam" id="2.30.170.40:FF:000003">
    <property type="entry name" value="54S ribosomal protein L24"/>
    <property type="match status" value="1"/>
</dbReference>
<dbReference type="EMBL" id="WIGO01000014">
    <property type="protein sequence ID" value="KAF6839188.1"/>
    <property type="molecule type" value="Genomic_DNA"/>
</dbReference>
<organism evidence="6 7">
    <name type="scientific">Colletotrichum plurivorum</name>
    <dbReference type="NCBI Taxonomy" id="2175906"/>
    <lineage>
        <taxon>Eukaryota</taxon>
        <taxon>Fungi</taxon>
        <taxon>Dikarya</taxon>
        <taxon>Ascomycota</taxon>
        <taxon>Pezizomycotina</taxon>
        <taxon>Sordariomycetes</taxon>
        <taxon>Hypocreomycetidae</taxon>
        <taxon>Glomerellales</taxon>
        <taxon>Glomerellaceae</taxon>
        <taxon>Colletotrichum</taxon>
        <taxon>Colletotrichum orchidearum species complex</taxon>
    </lineage>
</organism>
<evidence type="ECO:0000256" key="5">
    <source>
        <dbReference type="ARBA" id="ARBA00037226"/>
    </source>
</evidence>
<name>A0A8H6KXP8_9PEZI</name>
<keyword evidence="2 6" id="KW-0689">Ribosomal protein</keyword>
<comment type="similarity">
    <text evidence="1">Belongs to the bacterial ribosomal protein bL28 family.</text>
</comment>
<dbReference type="AlphaFoldDB" id="A0A8H6KXP8"/>
<evidence type="ECO:0000256" key="2">
    <source>
        <dbReference type="ARBA" id="ARBA00022980"/>
    </source>
</evidence>
<gene>
    <name evidence="6" type="ORF">CPLU01_01926</name>
</gene>
<protein>
    <recommendedName>
        <fullName evidence="4">Large ribosomal subunit protein bL28m</fullName>
    </recommendedName>
</protein>
<accession>A0A8H6KXP8</accession>
<dbReference type="InterPro" id="IPR034704">
    <property type="entry name" value="Ribosomal_bL28/bL31-like_sf"/>
</dbReference>
<comment type="caution">
    <text evidence="6">The sequence shown here is derived from an EMBL/GenBank/DDBJ whole genome shotgun (WGS) entry which is preliminary data.</text>
</comment>
<proteinExistence type="inferred from homology"/>
<dbReference type="GO" id="GO:0005762">
    <property type="term" value="C:mitochondrial large ribosomal subunit"/>
    <property type="evidence" value="ECO:0007669"/>
    <property type="project" value="TreeGrafter"/>
</dbReference>
<dbReference type="SUPFAM" id="SSF143800">
    <property type="entry name" value="L28p-like"/>
    <property type="match status" value="1"/>
</dbReference>
<evidence type="ECO:0000313" key="7">
    <source>
        <dbReference type="Proteomes" id="UP000654918"/>
    </source>
</evidence>
<evidence type="ECO:0000256" key="1">
    <source>
        <dbReference type="ARBA" id="ARBA00008760"/>
    </source>
</evidence>
<keyword evidence="3" id="KW-0687">Ribonucleoprotein</keyword>
<dbReference type="GO" id="GO:0003735">
    <property type="term" value="F:structural constituent of ribosome"/>
    <property type="evidence" value="ECO:0007669"/>
    <property type="project" value="InterPro"/>
</dbReference>
<evidence type="ECO:0000256" key="3">
    <source>
        <dbReference type="ARBA" id="ARBA00023274"/>
    </source>
</evidence>
<comment type="function">
    <text evidence="5">Component of the mitochondrial ribosome (mitoribosome), a dedicated translation machinery responsible for the synthesis of mitochondrial genome-encoded proteins, including at least some of the essential transmembrane subunits of the mitochondrial respiratory chain. The mitoribosomes are attached to the mitochondrial inner membrane and translation products are cotranslationally integrated into the membrane.</text>
</comment>
<dbReference type="InterPro" id="IPR026569">
    <property type="entry name" value="Ribosomal_bL28"/>
</dbReference>
<sequence>MRLNPLRPGSLTTALSSLTLTSSSRAFSTSSPLAAKTIKIKAIPKLYAPAYPLGDRQHYKQSNRNLLGTARIRTGNVISEKHHQVSKRTWKPNVHNKRLFSEHLGAWIHTRVTIRVLRTIRKEGGLDNYLLKDKPARVAELGPGGWRLRWLVQQTQGYRERFAAESAKLKMPLGEAVMPPDNSALIPLMLDAATPGGLKQWTTRILHRKRKEEARKTSASVEKRRMKRALEVKYALLGGDPAAQAEVAAEAAKPKEEQAEAVWEDVHIDGAKTQEAKL</sequence>
<dbReference type="InterPro" id="IPR037147">
    <property type="entry name" value="Ribosomal_bL28_sf"/>
</dbReference>
<reference evidence="6" key="1">
    <citation type="journal article" date="2020" name="Phytopathology">
        <title>Genome Sequence Resources of Colletotrichum truncatum, C. plurivorum, C. musicola, and C. sojae: Four Species Pathogenic to Soybean (Glycine max).</title>
        <authorList>
            <person name="Rogerio F."/>
            <person name="Boufleur T.R."/>
            <person name="Ciampi-Guillardi M."/>
            <person name="Sukno S.A."/>
            <person name="Thon M.R."/>
            <person name="Massola Junior N.S."/>
            <person name="Baroncelli R."/>
        </authorList>
    </citation>
    <scope>NUCLEOTIDE SEQUENCE</scope>
    <source>
        <strain evidence="6">LFN00145</strain>
    </source>
</reference>
<dbReference type="PANTHER" id="PTHR13528:SF2">
    <property type="entry name" value="LARGE RIBOSOMAL SUBUNIT PROTEIN BL28M"/>
    <property type="match status" value="1"/>
</dbReference>
<evidence type="ECO:0000256" key="4">
    <source>
        <dbReference type="ARBA" id="ARBA00035269"/>
    </source>
</evidence>
<evidence type="ECO:0000313" key="6">
    <source>
        <dbReference type="EMBL" id="KAF6839188.1"/>
    </source>
</evidence>
<dbReference type="PANTHER" id="PTHR13528">
    <property type="entry name" value="39S RIBOSOMAL PROTEIN L28, MITOCHONDRIAL"/>
    <property type="match status" value="1"/>
</dbReference>
<dbReference type="Gene3D" id="2.30.170.40">
    <property type="entry name" value="Ribosomal protein L28/L24"/>
    <property type="match status" value="1"/>
</dbReference>